<reference evidence="2" key="1">
    <citation type="journal article" date="2019" name="Int. J. Syst. Evol. Microbiol.">
        <title>The Global Catalogue of Microorganisms (GCM) 10K type strain sequencing project: providing services to taxonomists for standard genome sequencing and annotation.</title>
        <authorList>
            <consortium name="The Broad Institute Genomics Platform"/>
            <consortium name="The Broad Institute Genome Sequencing Center for Infectious Disease"/>
            <person name="Wu L."/>
            <person name="Ma J."/>
        </authorList>
    </citation>
    <scope>NUCLEOTIDE SEQUENCE [LARGE SCALE GENOMIC DNA]</scope>
    <source>
        <strain evidence="2">CGMCC 1.14993</strain>
    </source>
</reference>
<gene>
    <name evidence="1" type="ORF">GCM10007380_17640</name>
</gene>
<dbReference type="EMBL" id="BMHB01000001">
    <property type="protein sequence ID" value="GGI13383.1"/>
    <property type="molecule type" value="Genomic_DNA"/>
</dbReference>
<name>A0A8J3AN55_9BACI</name>
<comment type="caution">
    <text evidence="1">The sequence shown here is derived from an EMBL/GenBank/DDBJ whole genome shotgun (WGS) entry which is preliminary data.</text>
</comment>
<evidence type="ECO:0000313" key="1">
    <source>
        <dbReference type="EMBL" id="GGI13383.1"/>
    </source>
</evidence>
<dbReference type="AlphaFoldDB" id="A0A8J3AN55"/>
<keyword evidence="2" id="KW-1185">Reference proteome</keyword>
<sequence length="59" mass="6911">MPGLEKDAYSINKLSKPDRRFIIWQPNIFKLFYPSLFLRSEMAFHSNSTICIFQNDGAI</sequence>
<organism evidence="1 2">
    <name type="scientific">Gottfriedia solisilvae</name>
    <dbReference type="NCBI Taxonomy" id="1516104"/>
    <lineage>
        <taxon>Bacteria</taxon>
        <taxon>Bacillati</taxon>
        <taxon>Bacillota</taxon>
        <taxon>Bacilli</taxon>
        <taxon>Bacillales</taxon>
        <taxon>Bacillaceae</taxon>
        <taxon>Gottfriedia</taxon>
    </lineage>
</organism>
<accession>A0A8J3AN55</accession>
<evidence type="ECO:0000313" key="2">
    <source>
        <dbReference type="Proteomes" id="UP000626244"/>
    </source>
</evidence>
<proteinExistence type="predicted"/>
<dbReference type="Proteomes" id="UP000626244">
    <property type="component" value="Unassembled WGS sequence"/>
</dbReference>
<protein>
    <submittedName>
        <fullName evidence="1">Uncharacterized protein</fullName>
    </submittedName>
</protein>